<comment type="similarity">
    <text evidence="1">Belongs to the ROK (NagC/XylR) family.</text>
</comment>
<keyword evidence="2" id="KW-0808">Transferase</keyword>
<dbReference type="CDD" id="cd23763">
    <property type="entry name" value="ASKHA_ATPase_ROK"/>
    <property type="match status" value="1"/>
</dbReference>
<dbReference type="PANTHER" id="PTHR18964:SF149">
    <property type="entry name" value="BIFUNCTIONAL UDP-N-ACETYLGLUCOSAMINE 2-EPIMERASE_N-ACETYLMANNOSAMINE KINASE"/>
    <property type="match status" value="1"/>
</dbReference>
<reference evidence="2 3" key="1">
    <citation type="submission" date="2019-08" db="EMBL/GenBank/DDBJ databases">
        <title>100 year-old enigma solved: identification of Planctomyces bekefii, the type genus and species of the phylum Planctomycetes.</title>
        <authorList>
            <person name="Svetlana D.N."/>
            <person name="Overmann J."/>
        </authorList>
    </citation>
    <scope>NUCLEOTIDE SEQUENCE [LARGE SCALE GENOMIC DNA]</scope>
    <source>
        <strain evidence="2">Phe10_nw2017</strain>
    </source>
</reference>
<dbReference type="EMBL" id="SRHE01000388">
    <property type="protein sequence ID" value="TWW09100.1"/>
    <property type="molecule type" value="Genomic_DNA"/>
</dbReference>
<dbReference type="InterPro" id="IPR000600">
    <property type="entry name" value="ROK"/>
</dbReference>
<evidence type="ECO:0000313" key="3">
    <source>
        <dbReference type="Proteomes" id="UP000321083"/>
    </source>
</evidence>
<dbReference type="Pfam" id="PF00480">
    <property type="entry name" value="ROK"/>
    <property type="match status" value="1"/>
</dbReference>
<name>A0A5C6M2W3_9PLAN</name>
<keyword evidence="2" id="KW-0418">Kinase</keyword>
<dbReference type="PANTHER" id="PTHR18964">
    <property type="entry name" value="ROK (REPRESSOR, ORF, KINASE) FAMILY"/>
    <property type="match status" value="1"/>
</dbReference>
<accession>A0A5C6M2W3</accession>
<dbReference type="AlphaFoldDB" id="A0A5C6M2W3"/>
<dbReference type="Gene3D" id="3.30.420.40">
    <property type="match status" value="3"/>
</dbReference>
<reference evidence="2 3" key="2">
    <citation type="submission" date="2019-08" db="EMBL/GenBank/DDBJ databases">
        <authorList>
            <person name="Henke P."/>
        </authorList>
    </citation>
    <scope>NUCLEOTIDE SEQUENCE [LARGE SCALE GENOMIC DNA]</scope>
    <source>
        <strain evidence="2">Phe10_nw2017</strain>
    </source>
</reference>
<comment type="caution">
    <text evidence="2">The sequence shown here is derived from an EMBL/GenBank/DDBJ whole genome shotgun (WGS) entry which is preliminary data.</text>
</comment>
<dbReference type="GO" id="GO:0016301">
    <property type="term" value="F:kinase activity"/>
    <property type="evidence" value="ECO:0007669"/>
    <property type="project" value="UniProtKB-KW"/>
</dbReference>
<organism evidence="2 3">
    <name type="scientific">Planctomyces bekefii</name>
    <dbReference type="NCBI Taxonomy" id="1653850"/>
    <lineage>
        <taxon>Bacteria</taxon>
        <taxon>Pseudomonadati</taxon>
        <taxon>Planctomycetota</taxon>
        <taxon>Planctomycetia</taxon>
        <taxon>Planctomycetales</taxon>
        <taxon>Planctomycetaceae</taxon>
        <taxon>Planctomyces</taxon>
    </lineage>
</organism>
<dbReference type="Proteomes" id="UP000321083">
    <property type="component" value="Unassembled WGS sequence"/>
</dbReference>
<proteinExistence type="inferred from homology"/>
<sequence length="245" mass="27400">MILAIDLGGTYCRMAVFNNGNIVNQKKIESPASPQELVELVVNFSKENYPISRIGVGAPGFWDNDCVLRQSINLPNYIGYPIWSEISSRLKIPCYLKTDVELAAMGEAIFGQNNQYQNLLYINIGTGLGATLYKDGQIFSTEYSPTLRLEFMVYPLIENQEHDEKLKSIAILSSTITNLACILAPQIICFGGGKIKKNWDEIIAPAINNAQDYLSKVLTYPIKIEKAKLEYPTLYGAYQLANQKI</sequence>
<evidence type="ECO:0000256" key="1">
    <source>
        <dbReference type="ARBA" id="ARBA00006479"/>
    </source>
</evidence>
<gene>
    <name evidence="2" type="ORF">E3A20_17710</name>
</gene>
<protein>
    <submittedName>
        <fullName evidence="2">Glukinase</fullName>
    </submittedName>
</protein>
<dbReference type="InterPro" id="IPR043129">
    <property type="entry name" value="ATPase_NBD"/>
</dbReference>
<keyword evidence="3" id="KW-1185">Reference proteome</keyword>
<dbReference type="SUPFAM" id="SSF53067">
    <property type="entry name" value="Actin-like ATPase domain"/>
    <property type="match status" value="2"/>
</dbReference>
<evidence type="ECO:0000313" key="2">
    <source>
        <dbReference type="EMBL" id="TWW09100.1"/>
    </source>
</evidence>